<evidence type="ECO:0000259" key="10">
    <source>
        <dbReference type="PROSITE" id="PS51873"/>
    </source>
</evidence>
<dbReference type="EMBL" id="JABCIY010000024">
    <property type="protein sequence ID" value="KAF7196609.1"/>
    <property type="molecule type" value="Genomic_DNA"/>
</dbReference>
<dbReference type="SUPFAM" id="SSF57850">
    <property type="entry name" value="RING/U-box"/>
    <property type="match status" value="1"/>
</dbReference>
<evidence type="ECO:0000256" key="7">
    <source>
        <dbReference type="ARBA" id="ARBA00022833"/>
    </source>
</evidence>
<sequence>MAASSASRVGQQPTVIDLISSDDEDDADVVAMQHPRIAAPPIRRANAPHQLEVPITVNHNHDHDHHHHNHHDHDQFAAPKQERSSTPPAPRRTGGQIVLVDGEEVFIPDSPEPATGTSRSIPRAHSRVQHQTAMDEEVALAMSDFTADSCLQRILGIFPDVSHEYVLNLYEETGATHNGTQDASSKFERIVEKVISTDYPKQGKGKQVLKRKREDDDVDSDAKRWTPDRAAVPSQHKAIQNIIKADFPESRMADIVQSLKQHKHLLQTYVAVAEIKDKNDSTIPFRGRPSVSRADAETIATNSGFPSLVDELRAARQRVVIIRDDRALAQMREQIEEANLQQAVAAGETAECQACFEELPMNRQIHCNGELAHWTCFDCATTYIKTQIGDSRCEVLCTAGCGSGFAHAQLHLLEDKQLLGKLEQLQQEKDIRDAGLDDLEECPFCDYKAILPPVEEDFEFRCANPECEKISCRRCKSVSHIPRSCEEHAKENKLDSRHKIEEAMTAAMLRSCNKCKKQFIKDFGCNKMSCPSCGNLQCYVCSETIKDYNHFNEGPHGGRQGGQTLNGAKKCPLYDNVEERHEREVKEAEAAARAQVLNDNPDVTEEDLQIKISEKVKKADADRIKRAGGALPGGYGAGAAGLFLADPFPLLGLDADDDDEDGDSSEDDDEENDGALVGPPPRIRAMRPQGRARAAMARDVNQLRARMAVLNRVRPGLGGHIAGHGNQAHLARPPQPAHARGLAHRAPAPAQGPGHVVGLEAARFPRPHFGQPLVPAPAPAPAPQPAHHNIQANPFAHLGAGQVLGARNNGLGGPQGLFDAFAEDPFGGGGADPFGFARIAGAPQFNEMAIPQQDWDAAREAQRQALQNMHNRVGGTGHVRALDRDDPYRYNGYGRGFPGAPQAG</sequence>
<dbReference type="InterPro" id="IPR044066">
    <property type="entry name" value="TRIAD_supradom"/>
</dbReference>
<dbReference type="InterPro" id="IPR047545">
    <property type="entry name" value="BRcat_RBR_RNF216"/>
</dbReference>
<dbReference type="Proteomes" id="UP000660729">
    <property type="component" value="Unassembled WGS sequence"/>
</dbReference>
<dbReference type="CDD" id="cd20339">
    <property type="entry name" value="BRcat_RBR_RNF216"/>
    <property type="match status" value="1"/>
</dbReference>
<keyword evidence="2" id="KW-0808">Transferase</keyword>
<comment type="pathway">
    <text evidence="1">Protein modification; protein ubiquitination.</text>
</comment>
<reference evidence="11" key="1">
    <citation type="submission" date="2020-04" db="EMBL/GenBank/DDBJ databases">
        <title>Draft genome resource of the tomato pathogen Pseudocercospora fuligena.</title>
        <authorList>
            <person name="Zaccaron A."/>
        </authorList>
    </citation>
    <scope>NUCLEOTIDE SEQUENCE</scope>
    <source>
        <strain evidence="11">PF001</strain>
    </source>
</reference>
<name>A0A8H6RSW5_9PEZI</name>
<dbReference type="InterPro" id="IPR051628">
    <property type="entry name" value="LUBAC_E3_Ligases"/>
</dbReference>
<keyword evidence="12" id="KW-1185">Reference proteome</keyword>
<dbReference type="PROSITE" id="PS51873">
    <property type="entry name" value="TRIAD"/>
    <property type="match status" value="1"/>
</dbReference>
<evidence type="ECO:0000256" key="4">
    <source>
        <dbReference type="ARBA" id="ARBA00022737"/>
    </source>
</evidence>
<organism evidence="11 12">
    <name type="scientific">Pseudocercospora fuligena</name>
    <dbReference type="NCBI Taxonomy" id="685502"/>
    <lineage>
        <taxon>Eukaryota</taxon>
        <taxon>Fungi</taxon>
        <taxon>Dikarya</taxon>
        <taxon>Ascomycota</taxon>
        <taxon>Pezizomycotina</taxon>
        <taxon>Dothideomycetes</taxon>
        <taxon>Dothideomycetidae</taxon>
        <taxon>Mycosphaerellales</taxon>
        <taxon>Mycosphaerellaceae</taxon>
        <taxon>Pseudocercospora</taxon>
    </lineage>
</organism>
<evidence type="ECO:0000313" key="11">
    <source>
        <dbReference type="EMBL" id="KAF7196609.1"/>
    </source>
</evidence>
<feature type="domain" description="RING-type" evidence="10">
    <location>
        <begin position="348"/>
        <end position="560"/>
    </location>
</feature>
<dbReference type="GO" id="GO:0008270">
    <property type="term" value="F:zinc ion binding"/>
    <property type="evidence" value="ECO:0007669"/>
    <property type="project" value="UniProtKB-KW"/>
</dbReference>
<feature type="compositionally biased region" description="Basic and acidic residues" evidence="9">
    <location>
        <begin position="71"/>
        <end position="83"/>
    </location>
</feature>
<dbReference type="Pfam" id="PF26200">
    <property type="entry name" value="Rcat_RNF216"/>
    <property type="match status" value="1"/>
</dbReference>
<keyword evidence="5" id="KW-0863">Zinc-finger</keyword>
<keyword evidence="6" id="KW-0833">Ubl conjugation pathway</keyword>
<dbReference type="Gene3D" id="1.20.120.1750">
    <property type="match status" value="1"/>
</dbReference>
<evidence type="ECO:0000256" key="9">
    <source>
        <dbReference type="SAM" id="MobiDB-lite"/>
    </source>
</evidence>
<dbReference type="OrthoDB" id="10009520at2759"/>
<dbReference type="CDD" id="cd20353">
    <property type="entry name" value="Rcat_RBR_RNF216"/>
    <property type="match status" value="1"/>
</dbReference>
<evidence type="ECO:0000256" key="3">
    <source>
        <dbReference type="ARBA" id="ARBA00022723"/>
    </source>
</evidence>
<keyword evidence="3" id="KW-0479">Metal-binding</keyword>
<dbReference type="PANTHER" id="PTHR22770">
    <property type="entry name" value="UBIQUITIN CONJUGATING ENZYME 7 INTERACTING PROTEIN-RELATED"/>
    <property type="match status" value="1"/>
</dbReference>
<keyword evidence="4" id="KW-0677">Repeat</keyword>
<keyword evidence="8" id="KW-0175">Coiled coil</keyword>
<gene>
    <name evidence="11" type="ORF">HII31_01979</name>
</gene>
<comment type="caution">
    <text evidence="11">The sequence shown here is derived from an EMBL/GenBank/DDBJ whole genome shotgun (WGS) entry which is preliminary data.</text>
</comment>
<dbReference type="PANTHER" id="PTHR22770:SF47">
    <property type="entry name" value="E3 UBIQUITIN-PROTEIN LIGASE RNF216"/>
    <property type="match status" value="1"/>
</dbReference>
<feature type="region of interest" description="Disordered" evidence="9">
    <location>
        <begin position="202"/>
        <end position="223"/>
    </location>
</feature>
<dbReference type="InterPro" id="IPR047546">
    <property type="entry name" value="Rcat_RBR_RNF216"/>
</dbReference>
<feature type="coiled-coil region" evidence="8">
    <location>
        <begin position="321"/>
        <end position="348"/>
    </location>
</feature>
<feature type="region of interest" description="Disordered" evidence="9">
    <location>
        <begin position="59"/>
        <end position="97"/>
    </location>
</feature>
<proteinExistence type="predicted"/>
<feature type="region of interest" description="Disordered" evidence="9">
    <location>
        <begin position="1"/>
        <end position="22"/>
    </location>
</feature>
<evidence type="ECO:0000256" key="8">
    <source>
        <dbReference type="SAM" id="Coils"/>
    </source>
</evidence>
<dbReference type="AlphaFoldDB" id="A0A8H6RSW5"/>
<evidence type="ECO:0000256" key="2">
    <source>
        <dbReference type="ARBA" id="ARBA00022679"/>
    </source>
</evidence>
<evidence type="ECO:0000313" key="12">
    <source>
        <dbReference type="Proteomes" id="UP000660729"/>
    </source>
</evidence>
<evidence type="ECO:0000256" key="5">
    <source>
        <dbReference type="ARBA" id="ARBA00022771"/>
    </source>
</evidence>
<evidence type="ECO:0000256" key="1">
    <source>
        <dbReference type="ARBA" id="ARBA00004906"/>
    </source>
</evidence>
<keyword evidence="7" id="KW-0862">Zinc</keyword>
<protein>
    <submittedName>
        <fullName evidence="11">E3 ubiquitin-protein ligase</fullName>
    </submittedName>
</protein>
<feature type="compositionally biased region" description="Polar residues" evidence="9">
    <location>
        <begin position="1"/>
        <end position="14"/>
    </location>
</feature>
<accession>A0A8H6RSW5</accession>
<evidence type="ECO:0000256" key="6">
    <source>
        <dbReference type="ARBA" id="ARBA00022786"/>
    </source>
</evidence>
<dbReference type="GO" id="GO:0016740">
    <property type="term" value="F:transferase activity"/>
    <property type="evidence" value="ECO:0007669"/>
    <property type="project" value="UniProtKB-KW"/>
</dbReference>
<feature type="region of interest" description="Disordered" evidence="9">
    <location>
        <begin position="651"/>
        <end position="696"/>
    </location>
</feature>
<feature type="compositionally biased region" description="Basic and acidic residues" evidence="9">
    <location>
        <begin position="212"/>
        <end position="223"/>
    </location>
</feature>
<feature type="compositionally biased region" description="Acidic residues" evidence="9">
    <location>
        <begin position="654"/>
        <end position="673"/>
    </location>
</feature>